<proteinExistence type="predicted"/>
<evidence type="ECO:0000313" key="3">
    <source>
        <dbReference type="Proteomes" id="UP000005220"/>
    </source>
</evidence>
<reference evidence="2 3" key="1">
    <citation type="journal article" date="2011" name="Proc. Natl. Acad. Sci. U.S.A.">
        <title>Evolutionary erosion of yeast sex chromosomes by mating-type switching accidents.</title>
        <authorList>
            <person name="Gordon J.L."/>
            <person name="Armisen D."/>
            <person name="Proux-Wera E."/>
            <person name="Oheigeartaigh S.S."/>
            <person name="Byrne K.P."/>
            <person name="Wolfe K.H."/>
        </authorList>
    </citation>
    <scope>NUCLEOTIDE SEQUENCE [LARGE SCALE GENOMIC DNA]</scope>
    <source>
        <strain evidence="3">ATCC 22294 / BCRC 22015 / CBS 2517 / CECT 1963 / NBRC 1671 / NRRL Y-8276</strain>
    </source>
</reference>
<dbReference type="Proteomes" id="UP000005220">
    <property type="component" value="Chromosome 2"/>
</dbReference>
<dbReference type="FunCoup" id="H2AQA0">
    <property type="interactions" value="190"/>
</dbReference>
<dbReference type="OrthoDB" id="4069723at2759"/>
<dbReference type="InParanoid" id="H2AQA0"/>
<feature type="compositionally biased region" description="Basic residues" evidence="1">
    <location>
        <begin position="30"/>
        <end position="40"/>
    </location>
</feature>
<evidence type="ECO:0000313" key="2">
    <source>
        <dbReference type="EMBL" id="CCF56550.1"/>
    </source>
</evidence>
<feature type="region of interest" description="Disordered" evidence="1">
    <location>
        <begin position="340"/>
        <end position="368"/>
    </location>
</feature>
<dbReference type="HOGENOM" id="CLU_016939_0_0_1"/>
<feature type="compositionally biased region" description="Polar residues" evidence="1">
    <location>
        <begin position="768"/>
        <end position="781"/>
    </location>
</feature>
<feature type="region of interest" description="Disordered" evidence="1">
    <location>
        <begin position="768"/>
        <end position="796"/>
    </location>
</feature>
<dbReference type="AlphaFoldDB" id="H2AQA0"/>
<keyword evidence="3" id="KW-1185">Reference proteome</keyword>
<evidence type="ECO:0000256" key="1">
    <source>
        <dbReference type="SAM" id="MobiDB-lite"/>
    </source>
</evidence>
<feature type="compositionally biased region" description="Low complexity" evidence="1">
    <location>
        <begin position="353"/>
        <end position="366"/>
    </location>
</feature>
<feature type="compositionally biased region" description="Polar residues" evidence="1">
    <location>
        <begin position="340"/>
        <end position="352"/>
    </location>
</feature>
<feature type="compositionally biased region" description="Polar residues" evidence="1">
    <location>
        <begin position="41"/>
        <end position="67"/>
    </location>
</feature>
<gene>
    <name evidence="2" type="primary">KAFR0B02520</name>
    <name evidence="2" type="ORF">KAFR_0B02520</name>
</gene>
<dbReference type="KEGG" id="kaf:KAFR_0B02520"/>
<dbReference type="RefSeq" id="XP_003955685.1">
    <property type="nucleotide sequence ID" value="XM_003955636.1"/>
</dbReference>
<organism evidence="2 3">
    <name type="scientific">Kazachstania africana (strain ATCC 22294 / BCRC 22015 / CBS 2517 / CECT 1963 / NBRC 1671 / NRRL Y-8276)</name>
    <name type="common">Yeast</name>
    <name type="synonym">Kluyveromyces africanus</name>
    <dbReference type="NCBI Taxonomy" id="1071382"/>
    <lineage>
        <taxon>Eukaryota</taxon>
        <taxon>Fungi</taxon>
        <taxon>Dikarya</taxon>
        <taxon>Ascomycota</taxon>
        <taxon>Saccharomycotina</taxon>
        <taxon>Saccharomycetes</taxon>
        <taxon>Saccharomycetales</taxon>
        <taxon>Saccharomycetaceae</taxon>
        <taxon>Kazachstania</taxon>
    </lineage>
</organism>
<feature type="region of interest" description="Disordered" evidence="1">
    <location>
        <begin position="1"/>
        <end position="96"/>
    </location>
</feature>
<dbReference type="STRING" id="1071382.H2AQA0"/>
<feature type="region of interest" description="Disordered" evidence="1">
    <location>
        <begin position="299"/>
        <end position="319"/>
    </location>
</feature>
<sequence>MARISSKLKYANDTLGATKSPVTDTISKWKIPHYYKRKHNSGQTSTKPQKAPGSTISPKINTINSSKKVIIEDSSDKTSRSKKKNSKSEKRNSREMVFVNYTVQDKSLPESPSNNNVSCAPEEKNHKLRSKRDMLKMFRSAKDNCAPQLSPSSSVGASIVGIPQYNALNNQVSTPMESNEDSQFGGPLSLEKINDKFDYDDFMKYGIMTNSISESELLLEYTPSNGKPRYEEEVVPISKRNSSLAKPLRQIANHPYASSSPSLPTISTLPLISGKNGKAQLSQSEQNFDLNISPSISNAGSNVGSIPMSNSRTNSNRKDYSSKIIPQYIGLNTNNYDCTDGYSSSQQATAGNSQPSASPTSDSTAPVKMGEENDASIEFSKMFIRKRADTVGSIYSGRSASTSTPLNNVSNCISKTTTQRVASIGSLSSLTNRYSPIRTASPARPRSATRTSSVYRLSRDLTSLYSVPDEEEAVENADNETFLDSQYPSKYYTNNYNNPTTLRFGHKKKQESISDLYRHSRTTSAVSVTTPSSSSFMTSPYLNSTFAVAASGSVASTPTTYDKYGATNENTNSVLTNAYASSRASSNMNRKSEIDSNNAMIEFAELRSSLEHLPVIKGIGKKKHDNRKDTIYDSNNNDNIQIKQEKSFATSGTDAHTIDMGNTTSHTINNHVNDDLLRIFTRDSSENGSVMDCLMGNSLSTIASSTQGHNFPSNEEYSLINTGAGLVDVNLNRFTNSPMVQSKVISSNPGINIPNGDELMTQSASGFSFEGSTSFAESQNKTAERENSKSASGLSNKEGAFEVPSYHQASTINPLEKASSPSTVAPMTNNGHALDFDSVLGPDLQDISQISSAQSNNDHSGPSFGYSNVHANFDVSNMDIDNLTKLFYSSK</sequence>
<dbReference type="eggNOG" id="ENOG502RH5A">
    <property type="taxonomic scope" value="Eukaryota"/>
</dbReference>
<name>H2AQA0_KAZAF</name>
<protein>
    <submittedName>
        <fullName evidence="2">Uncharacterized protein</fullName>
    </submittedName>
</protein>
<feature type="compositionally biased region" description="Basic and acidic residues" evidence="1">
    <location>
        <begin position="69"/>
        <end position="79"/>
    </location>
</feature>
<feature type="compositionally biased region" description="Polar residues" evidence="1">
    <location>
        <begin position="299"/>
        <end position="314"/>
    </location>
</feature>
<dbReference type="GeneID" id="13882931"/>
<accession>H2AQA0</accession>
<feature type="compositionally biased region" description="Polar residues" evidence="1">
    <location>
        <begin position="15"/>
        <end position="26"/>
    </location>
</feature>
<dbReference type="EMBL" id="HE650822">
    <property type="protein sequence ID" value="CCF56550.1"/>
    <property type="molecule type" value="Genomic_DNA"/>
</dbReference>